<keyword evidence="2" id="KW-1185">Reference proteome</keyword>
<accession>A0A143PVV5</accession>
<reference evidence="1 2" key="1">
    <citation type="journal article" date="2016" name="Genome Announc.">
        <title>First Complete Genome Sequence of a Subdivision 6 Acidobacterium Strain.</title>
        <authorList>
            <person name="Huang S."/>
            <person name="Vieira S."/>
            <person name="Bunk B."/>
            <person name="Riedel T."/>
            <person name="Sproer C."/>
            <person name="Overmann J."/>
        </authorList>
    </citation>
    <scope>NUCLEOTIDE SEQUENCE [LARGE SCALE GENOMIC DNA]</scope>
    <source>
        <strain evidence="2">DSM 100886 HEG_-6_39</strain>
    </source>
</reference>
<evidence type="ECO:0000313" key="1">
    <source>
        <dbReference type="EMBL" id="AMY11919.1"/>
    </source>
</evidence>
<sequence length="93" mass="10725">MQQLKYKLRHRKPRPVNNVLTVLSVMLKKAAQWRVATTHGTDCRVCYRRVVPPAGGETGIAEEEIERETRQRANWLKGKDSTATRVRRPERSG</sequence>
<name>A0A143PVV5_LUTPR</name>
<dbReference type="KEGG" id="abac:LuPra_05189"/>
<gene>
    <name evidence="1" type="ORF">LuPra_05189</name>
</gene>
<proteinExistence type="predicted"/>
<dbReference type="EMBL" id="CP015136">
    <property type="protein sequence ID" value="AMY11919.1"/>
    <property type="molecule type" value="Genomic_DNA"/>
</dbReference>
<reference evidence="2" key="2">
    <citation type="submission" date="2016-04" db="EMBL/GenBank/DDBJ databases">
        <title>First Complete Genome Sequence of a Subdivision 6 Acidobacterium.</title>
        <authorList>
            <person name="Huang S."/>
            <person name="Vieira S."/>
            <person name="Bunk B."/>
            <person name="Riedel T."/>
            <person name="Sproeer C."/>
            <person name="Overmann J."/>
        </authorList>
    </citation>
    <scope>NUCLEOTIDE SEQUENCE [LARGE SCALE GENOMIC DNA]</scope>
    <source>
        <strain evidence="2">DSM 100886 HEG_-6_39</strain>
    </source>
</reference>
<organism evidence="1 2">
    <name type="scientific">Luteitalea pratensis</name>
    <dbReference type="NCBI Taxonomy" id="1855912"/>
    <lineage>
        <taxon>Bacteria</taxon>
        <taxon>Pseudomonadati</taxon>
        <taxon>Acidobacteriota</taxon>
        <taxon>Vicinamibacteria</taxon>
        <taxon>Vicinamibacterales</taxon>
        <taxon>Vicinamibacteraceae</taxon>
        <taxon>Luteitalea</taxon>
    </lineage>
</organism>
<dbReference type="STRING" id="1855912.LuPra_05189"/>
<evidence type="ECO:0000313" key="2">
    <source>
        <dbReference type="Proteomes" id="UP000076079"/>
    </source>
</evidence>
<protein>
    <submittedName>
        <fullName evidence="1">Uncharacterized protein</fullName>
    </submittedName>
</protein>
<dbReference type="AlphaFoldDB" id="A0A143PVV5"/>
<dbReference type="Proteomes" id="UP000076079">
    <property type="component" value="Chromosome"/>
</dbReference>